<dbReference type="Gene3D" id="3.30.1360.40">
    <property type="match status" value="1"/>
</dbReference>
<comment type="catalytic activity">
    <reaction evidence="1 7">
        <text>ATP-dependent breakage, passage and rejoining of double-stranded DNA.</text>
        <dbReference type="EC" id="5.6.2.2"/>
    </reaction>
</comment>
<comment type="subunit">
    <text evidence="7">Homodimer.</text>
</comment>
<comment type="function">
    <text evidence="7">Control of topological states of DNA by transient breakage and subsequent rejoining of DNA strands. Topoisomerase II makes double-strand breaks.</text>
</comment>
<evidence type="ECO:0000256" key="5">
    <source>
        <dbReference type="ARBA" id="ARBA00023125"/>
    </source>
</evidence>
<dbReference type="InterPro" id="IPR020568">
    <property type="entry name" value="Ribosomal_Su5_D2-typ_SF"/>
</dbReference>
<dbReference type="GO" id="GO:0005524">
    <property type="term" value="F:ATP binding"/>
    <property type="evidence" value="ECO:0007669"/>
    <property type="project" value="UniProtKB-UniRule"/>
</dbReference>
<dbReference type="Pfam" id="PF00521">
    <property type="entry name" value="DNA_topoisoIV"/>
    <property type="match status" value="1"/>
</dbReference>
<dbReference type="InterPro" id="IPR013506">
    <property type="entry name" value="Topo_IIA_bsu_dom2"/>
</dbReference>
<keyword evidence="5 7" id="KW-0238">DNA-binding</keyword>
<proteinExistence type="inferred from homology"/>
<dbReference type="InterPro" id="IPR013757">
    <property type="entry name" value="Topo_IIA_A_a_sf"/>
</dbReference>
<dbReference type="InterPro" id="IPR002205">
    <property type="entry name" value="Topo_IIA_dom_A"/>
</dbReference>
<dbReference type="GO" id="GO:0000819">
    <property type="term" value="P:sister chromatid segregation"/>
    <property type="evidence" value="ECO:0007669"/>
    <property type="project" value="TreeGrafter"/>
</dbReference>
<dbReference type="PANTHER" id="PTHR10169">
    <property type="entry name" value="DNA TOPOISOMERASE/GYRASE"/>
    <property type="match status" value="1"/>
</dbReference>
<dbReference type="Gene3D" id="3.30.565.10">
    <property type="entry name" value="Histidine kinase-like ATPase, C-terminal domain"/>
    <property type="match status" value="1"/>
</dbReference>
<evidence type="ECO:0000313" key="9">
    <source>
        <dbReference type="EMBL" id="KAG2972849.1"/>
    </source>
</evidence>
<evidence type="ECO:0000256" key="2">
    <source>
        <dbReference type="ARBA" id="ARBA00001946"/>
    </source>
</evidence>
<feature type="domain" description="Topo IIA-type catalytic" evidence="8">
    <location>
        <begin position="417"/>
        <end position="769"/>
    </location>
</feature>
<dbReference type="GO" id="GO:0000712">
    <property type="term" value="P:resolution of meiotic recombination intermediates"/>
    <property type="evidence" value="ECO:0007669"/>
    <property type="project" value="TreeGrafter"/>
</dbReference>
<evidence type="ECO:0000256" key="3">
    <source>
        <dbReference type="ARBA" id="ARBA00011080"/>
    </source>
</evidence>
<dbReference type="GO" id="GO:0003918">
    <property type="term" value="F:DNA topoisomerase type II (double strand cut, ATP-hydrolyzing) activity"/>
    <property type="evidence" value="ECO:0007669"/>
    <property type="project" value="UniProtKB-UniRule"/>
</dbReference>
<keyword evidence="7" id="KW-0547">Nucleotide-binding</keyword>
<dbReference type="SMART" id="SM00434">
    <property type="entry name" value="TOP4c"/>
    <property type="match status" value="1"/>
</dbReference>
<comment type="similarity">
    <text evidence="3 7">Belongs to the type II topoisomerase family.</text>
</comment>
<dbReference type="InterPro" id="IPR003594">
    <property type="entry name" value="HATPase_dom"/>
</dbReference>
<dbReference type="GO" id="GO:0003677">
    <property type="term" value="F:DNA binding"/>
    <property type="evidence" value="ECO:0007669"/>
    <property type="project" value="UniProtKB-UniRule"/>
</dbReference>
<keyword evidence="4" id="KW-0460">Magnesium</keyword>
<dbReference type="EMBL" id="RCML01000600">
    <property type="protein sequence ID" value="KAG2972849.1"/>
    <property type="molecule type" value="Genomic_DNA"/>
</dbReference>
<dbReference type="InterPro" id="IPR050634">
    <property type="entry name" value="DNA_Topoisomerase_II"/>
</dbReference>
<dbReference type="PRINTS" id="PR01158">
    <property type="entry name" value="TOPISMRASEII"/>
</dbReference>
<evidence type="ECO:0000256" key="1">
    <source>
        <dbReference type="ARBA" id="ARBA00000185"/>
    </source>
</evidence>
<keyword evidence="6 7" id="KW-0413">Isomerase</keyword>
<dbReference type="PANTHER" id="PTHR10169:SF49">
    <property type="entry name" value="DNA TOPOISOMERASE 2, MITOCHONDRIAL"/>
    <property type="match status" value="1"/>
</dbReference>
<dbReference type="EC" id="5.6.2.2" evidence="7"/>
<comment type="cofactor">
    <cofactor evidence="2">
        <name>Mg(2+)</name>
        <dbReference type="ChEBI" id="CHEBI:18420"/>
    </cofactor>
</comment>
<dbReference type="FunFam" id="3.40.50.670:FF:000001">
    <property type="entry name" value="DNA topoisomerase 2"/>
    <property type="match status" value="1"/>
</dbReference>
<organism evidence="9 10">
    <name type="scientific">Phytophthora cactorum</name>
    <dbReference type="NCBI Taxonomy" id="29920"/>
    <lineage>
        <taxon>Eukaryota</taxon>
        <taxon>Sar</taxon>
        <taxon>Stramenopiles</taxon>
        <taxon>Oomycota</taxon>
        <taxon>Peronosporomycetes</taxon>
        <taxon>Peronosporales</taxon>
        <taxon>Peronosporaceae</taxon>
        <taxon>Phytophthora</taxon>
    </lineage>
</organism>
<dbReference type="VEuPathDB" id="FungiDB:PC110_g7328"/>
<dbReference type="Gene3D" id="3.40.50.670">
    <property type="match status" value="1"/>
</dbReference>
<reference evidence="9" key="1">
    <citation type="submission" date="2018-10" db="EMBL/GenBank/DDBJ databases">
        <title>Effector identification in a new, highly contiguous assembly of the strawberry crown rot pathogen Phytophthora cactorum.</title>
        <authorList>
            <person name="Armitage A.D."/>
            <person name="Nellist C.F."/>
            <person name="Bates H."/>
            <person name="Vickerstaff R.J."/>
            <person name="Harrison R.J."/>
        </authorList>
    </citation>
    <scope>NUCLEOTIDE SEQUENCE</scope>
    <source>
        <strain evidence="9">P415</strain>
    </source>
</reference>
<dbReference type="Pfam" id="PF02518">
    <property type="entry name" value="HATPase_c"/>
    <property type="match status" value="1"/>
</dbReference>
<evidence type="ECO:0000259" key="8">
    <source>
        <dbReference type="SMART" id="SM00434"/>
    </source>
</evidence>
<dbReference type="SUPFAM" id="SSF54211">
    <property type="entry name" value="Ribosomal protein S5 domain 2-like"/>
    <property type="match status" value="1"/>
</dbReference>
<dbReference type="Proteomes" id="UP000697107">
    <property type="component" value="Unassembled WGS sequence"/>
</dbReference>
<dbReference type="AlphaFoldDB" id="A0A8T1FDP7"/>
<evidence type="ECO:0000256" key="6">
    <source>
        <dbReference type="ARBA" id="ARBA00023235"/>
    </source>
</evidence>
<protein>
    <recommendedName>
        <fullName evidence="7">DNA topoisomerase 2</fullName>
        <ecNumber evidence="7">5.6.2.2</ecNumber>
    </recommendedName>
</protein>
<dbReference type="InterPro" id="IPR001154">
    <property type="entry name" value="TopoII_euk"/>
</dbReference>
<dbReference type="Gene3D" id="1.10.268.10">
    <property type="entry name" value="Topoisomerase, domain 3"/>
    <property type="match status" value="1"/>
</dbReference>
<dbReference type="SUPFAM" id="SSF56719">
    <property type="entry name" value="Type II DNA topoisomerase"/>
    <property type="match status" value="1"/>
</dbReference>
<evidence type="ECO:0000313" key="10">
    <source>
        <dbReference type="Proteomes" id="UP000697107"/>
    </source>
</evidence>
<dbReference type="SMART" id="SM00433">
    <property type="entry name" value="TOP2c"/>
    <property type="match status" value="1"/>
</dbReference>
<gene>
    <name evidence="9" type="ORF">PC118_g15465</name>
</gene>
<accession>A0A8T1FDP7</accession>
<comment type="caution">
    <text evidence="9">The sequence shown here is derived from an EMBL/GenBank/DDBJ whole genome shotgun (WGS) entry which is preliminary data.</text>
</comment>
<dbReference type="Pfam" id="PF00204">
    <property type="entry name" value="DNA_gyraseB"/>
    <property type="match status" value="1"/>
</dbReference>
<dbReference type="InterPro" id="IPR036890">
    <property type="entry name" value="HATPase_C_sf"/>
</dbReference>
<dbReference type="InterPro" id="IPR013760">
    <property type="entry name" value="Topo_IIA-like_dom_sf"/>
</dbReference>
<name>A0A8T1FDP7_9STRA</name>
<keyword evidence="7" id="KW-0067">ATP-binding</keyword>
<dbReference type="InterPro" id="IPR001241">
    <property type="entry name" value="Topo_IIA"/>
</dbReference>
<dbReference type="VEuPathDB" id="FungiDB:PC110_g7329"/>
<dbReference type="PRINTS" id="PR00418">
    <property type="entry name" value="TPI2FAMILY"/>
</dbReference>
<dbReference type="GO" id="GO:0006265">
    <property type="term" value="P:DNA topological change"/>
    <property type="evidence" value="ECO:0007669"/>
    <property type="project" value="UniProtKB-UniRule"/>
</dbReference>
<dbReference type="GO" id="GO:0005634">
    <property type="term" value="C:nucleus"/>
    <property type="evidence" value="ECO:0007669"/>
    <property type="project" value="TreeGrafter"/>
</dbReference>
<dbReference type="InterPro" id="IPR013759">
    <property type="entry name" value="Topo_IIA_B_C"/>
</dbReference>
<evidence type="ECO:0000256" key="4">
    <source>
        <dbReference type="ARBA" id="ARBA00022842"/>
    </source>
</evidence>
<dbReference type="SUPFAM" id="SSF55874">
    <property type="entry name" value="ATPase domain of HSP90 chaperone/DNA topoisomerase II/histidine kinase"/>
    <property type="match status" value="1"/>
</dbReference>
<sequence length="779" mass="89082">MPAKVKSDKASKAAADKVIADSYQHLSDLEHVLVRPDTYIGSSALVEDNIFIADIDSETPHIVKKKIEYVPELIKIFDEIILNAYDQTVRDGTGCTSIRVDIDQATGTISITNNGQGIPVIKKENMNCYIPEMLFGNLRTSSNYDDANSKKRITGGRNGLGGTLAVIFSKSFTLETIDKERKKHYAQSWTDNMSTKTEPVIKTVRSKAPFTKIIFVPDLARFKLESLSDDHVMLMKKRLIDIGFATHSHAKTYYDGNLISIKRANDYMKLYDHPENEKFIVDDTNERWTVGVVLSNNGFQHASFVNGIHTILGGTHVDHEVNQITKLIGDKIKSKIKNIAIKPSDIKNKIFVFIRAIIENPVFDSQAKETLKIRKLLNVRNATRSKVANNDEIKNIVRIVGLKYELTYEQDADMKSLRYGGIISLTDSDLDGYHISGLILNFIHHFWPALIARGFLSFCITPIVKVTSGSKLLEYYTLQDMKHGFSSDVLHYNPVDIANYIKLMLMEKTPERNILPWYKGFTGEIVQVAQNRFTAYARWTFDSKKRILHITDLSINVSADSYKIFCEDLLNGKDSPLDKVLCNNTDTIVHFKLVFKKNEFETWLKMDREDLADKLRLKLAKKKVLSTSNMYLFGANGRIKKYSDVYEIIDEYYHVRLELYGARHEAIIEQLRYEMMILSNKTKFITMIKASKIDQRKMSEALLLAALEKNFEADPRASGTGLSRYEYLVSMSYRSFTDENATRMKTLVKKKEKKLKLIEATTAQQMWINDIDTIMDMLH</sequence>
<keyword evidence="7" id="KW-0799">Topoisomerase</keyword>
<evidence type="ECO:0000256" key="7">
    <source>
        <dbReference type="RuleBase" id="RU362094"/>
    </source>
</evidence>